<gene>
    <name evidence="1" type="ORF">PFISCL1PPCAC_21398</name>
</gene>
<dbReference type="EMBL" id="BTSY01000005">
    <property type="protein sequence ID" value="GMT30101.1"/>
    <property type="molecule type" value="Genomic_DNA"/>
</dbReference>
<evidence type="ECO:0000313" key="2">
    <source>
        <dbReference type="Proteomes" id="UP001432322"/>
    </source>
</evidence>
<comment type="caution">
    <text evidence="1">The sequence shown here is derived from an EMBL/GenBank/DDBJ whole genome shotgun (WGS) entry which is preliminary data.</text>
</comment>
<name>A0AAV5WDW4_9BILA</name>
<proteinExistence type="predicted"/>
<feature type="non-terminal residue" evidence="1">
    <location>
        <position position="85"/>
    </location>
</feature>
<organism evidence="1 2">
    <name type="scientific">Pristionchus fissidentatus</name>
    <dbReference type="NCBI Taxonomy" id="1538716"/>
    <lineage>
        <taxon>Eukaryota</taxon>
        <taxon>Metazoa</taxon>
        <taxon>Ecdysozoa</taxon>
        <taxon>Nematoda</taxon>
        <taxon>Chromadorea</taxon>
        <taxon>Rhabditida</taxon>
        <taxon>Rhabditina</taxon>
        <taxon>Diplogasteromorpha</taxon>
        <taxon>Diplogasteroidea</taxon>
        <taxon>Neodiplogasteridae</taxon>
        <taxon>Pristionchus</taxon>
    </lineage>
</organism>
<dbReference type="Proteomes" id="UP001432322">
    <property type="component" value="Unassembled WGS sequence"/>
</dbReference>
<dbReference type="AlphaFoldDB" id="A0AAV5WDW4"/>
<protein>
    <submittedName>
        <fullName evidence="1">Uncharacterized protein</fullName>
    </submittedName>
</protein>
<sequence length="85" mass="9972">HVPHLRTLENDDNIECVRRFAGFMKSEMDRFIHNYSFLEVNLPLCMPGESSQGGFHTRNKRIYGHSIRSDVTSIRQHPYSSVDRH</sequence>
<keyword evidence="2" id="KW-1185">Reference proteome</keyword>
<feature type="non-terminal residue" evidence="1">
    <location>
        <position position="1"/>
    </location>
</feature>
<reference evidence="1" key="1">
    <citation type="submission" date="2023-10" db="EMBL/GenBank/DDBJ databases">
        <title>Genome assembly of Pristionchus species.</title>
        <authorList>
            <person name="Yoshida K."/>
            <person name="Sommer R.J."/>
        </authorList>
    </citation>
    <scope>NUCLEOTIDE SEQUENCE</scope>
    <source>
        <strain evidence="1">RS5133</strain>
    </source>
</reference>
<accession>A0AAV5WDW4</accession>
<evidence type="ECO:0000313" key="1">
    <source>
        <dbReference type="EMBL" id="GMT30101.1"/>
    </source>
</evidence>